<protein>
    <submittedName>
        <fullName evidence="2">Phytanoyl-CoA dioxygenase (PhyH)</fullName>
    </submittedName>
</protein>
<dbReference type="Gene3D" id="2.60.120.620">
    <property type="entry name" value="q2cbj1_9rhob like domain"/>
    <property type="match status" value="1"/>
</dbReference>
<keyword evidence="2" id="KW-0223">Dioxygenase</keyword>
<dbReference type="RefSeq" id="WP_145367865.1">
    <property type="nucleotide sequence ID" value="NZ_CP036275.1"/>
</dbReference>
<evidence type="ECO:0000313" key="2">
    <source>
        <dbReference type="EMBL" id="QDU37128.1"/>
    </source>
</evidence>
<dbReference type="Proteomes" id="UP000320496">
    <property type="component" value="Chromosome"/>
</dbReference>
<name>A0A517Z3T9_9PLAN</name>
<dbReference type="GO" id="GO:0005506">
    <property type="term" value="F:iron ion binding"/>
    <property type="evidence" value="ECO:0007669"/>
    <property type="project" value="UniProtKB-ARBA"/>
</dbReference>
<dbReference type="InterPro" id="IPR008775">
    <property type="entry name" value="Phytyl_CoA_dOase-like"/>
</dbReference>
<dbReference type="PANTHER" id="PTHR20883:SF48">
    <property type="entry name" value="ECTOINE DIOXYGENASE"/>
    <property type="match status" value="1"/>
</dbReference>
<comment type="cofactor">
    <cofactor evidence="1">
        <name>Fe(2+)</name>
        <dbReference type="ChEBI" id="CHEBI:29033"/>
    </cofactor>
</comment>
<dbReference type="OrthoDB" id="9814777at2"/>
<dbReference type="SUPFAM" id="SSF51197">
    <property type="entry name" value="Clavaminate synthase-like"/>
    <property type="match status" value="1"/>
</dbReference>
<evidence type="ECO:0000256" key="1">
    <source>
        <dbReference type="ARBA" id="ARBA00001954"/>
    </source>
</evidence>
<keyword evidence="3" id="KW-1185">Reference proteome</keyword>
<reference evidence="2 3" key="1">
    <citation type="submission" date="2019-02" db="EMBL/GenBank/DDBJ databases">
        <title>Deep-cultivation of Planctomycetes and their phenomic and genomic characterization uncovers novel biology.</title>
        <authorList>
            <person name="Wiegand S."/>
            <person name="Jogler M."/>
            <person name="Boedeker C."/>
            <person name="Pinto D."/>
            <person name="Vollmers J."/>
            <person name="Rivas-Marin E."/>
            <person name="Kohn T."/>
            <person name="Peeters S.H."/>
            <person name="Heuer A."/>
            <person name="Rast P."/>
            <person name="Oberbeckmann S."/>
            <person name="Bunk B."/>
            <person name="Jeske O."/>
            <person name="Meyerdierks A."/>
            <person name="Storesund J.E."/>
            <person name="Kallscheuer N."/>
            <person name="Luecker S."/>
            <person name="Lage O.M."/>
            <person name="Pohl T."/>
            <person name="Merkel B.J."/>
            <person name="Hornburger P."/>
            <person name="Mueller R.-W."/>
            <person name="Bruemmer F."/>
            <person name="Labrenz M."/>
            <person name="Spormann A.M."/>
            <person name="Op den Camp H."/>
            <person name="Overmann J."/>
            <person name="Amann R."/>
            <person name="Jetten M.S.M."/>
            <person name="Mascher T."/>
            <person name="Medema M.H."/>
            <person name="Devos D.P."/>
            <person name="Kaster A.-K."/>
            <person name="Ovreas L."/>
            <person name="Rohde M."/>
            <person name="Galperin M.Y."/>
            <person name="Jogler C."/>
        </authorList>
    </citation>
    <scope>NUCLEOTIDE SEQUENCE [LARGE SCALE GENOMIC DNA]</scope>
    <source>
        <strain evidence="2 3">Mal4</strain>
    </source>
</reference>
<keyword evidence="2" id="KW-0560">Oxidoreductase</keyword>
<sequence>MTDFATRHEPVSDLFDLPAASDVDKYRLTEEQVAFFHENGYVSGIRVLTDAQCDALCEQLQPLFQPEHPGRELWYEYHTNESPDPTQVLFHALGAWRITSGFHDILWNPAFTVPASQLLDGAVRFWHDQLFCKPSRHGGVVAWHQDYSYWTRTVPMAHLTCWIGLDDTDEANGCLQYVPGSHKWTLLPITGLAGDMNAIRKVVSDEQWEALKKPTPIVLQRGEAAFHHPLMVHGSRENRTDRQRRAVVINTVRDGVQSDSDEPLLEGVPAIPKGEPLSGTFFPLLYEPRQP</sequence>
<evidence type="ECO:0000313" key="3">
    <source>
        <dbReference type="Proteomes" id="UP000320496"/>
    </source>
</evidence>
<proteinExistence type="predicted"/>
<dbReference type="KEGG" id="mri:Mal4_14360"/>
<dbReference type="Pfam" id="PF05721">
    <property type="entry name" value="PhyH"/>
    <property type="match status" value="1"/>
</dbReference>
<dbReference type="GO" id="GO:0016706">
    <property type="term" value="F:2-oxoglutarate-dependent dioxygenase activity"/>
    <property type="evidence" value="ECO:0007669"/>
    <property type="project" value="UniProtKB-ARBA"/>
</dbReference>
<dbReference type="EMBL" id="CP036275">
    <property type="protein sequence ID" value="QDU37128.1"/>
    <property type="molecule type" value="Genomic_DNA"/>
</dbReference>
<dbReference type="PANTHER" id="PTHR20883">
    <property type="entry name" value="PHYTANOYL-COA DIOXYGENASE DOMAIN CONTAINING 1"/>
    <property type="match status" value="1"/>
</dbReference>
<organism evidence="2 3">
    <name type="scientific">Maioricimonas rarisocia</name>
    <dbReference type="NCBI Taxonomy" id="2528026"/>
    <lineage>
        <taxon>Bacteria</taxon>
        <taxon>Pseudomonadati</taxon>
        <taxon>Planctomycetota</taxon>
        <taxon>Planctomycetia</taxon>
        <taxon>Planctomycetales</taxon>
        <taxon>Planctomycetaceae</taxon>
        <taxon>Maioricimonas</taxon>
    </lineage>
</organism>
<gene>
    <name evidence="2" type="ORF">Mal4_14360</name>
</gene>
<accession>A0A517Z3T9</accession>
<dbReference type="AlphaFoldDB" id="A0A517Z3T9"/>